<evidence type="ECO:0000313" key="11">
    <source>
        <dbReference type="EMBL" id="OBZ74209.1"/>
    </source>
</evidence>
<evidence type="ECO:0000256" key="2">
    <source>
        <dbReference type="ARBA" id="ARBA00004496"/>
    </source>
</evidence>
<evidence type="ECO:0000256" key="4">
    <source>
        <dbReference type="ARBA" id="ARBA00016065"/>
    </source>
</evidence>
<comment type="subcellular location">
    <subcellularLocation>
        <location evidence="1">Chromosome</location>
    </subcellularLocation>
    <subcellularLocation>
        <location evidence="2">Cytoplasm</location>
    </subcellularLocation>
</comment>
<gene>
    <name evidence="11" type="ORF">A0H81_05851</name>
</gene>
<comment type="caution">
    <text evidence="11">The sequence shown here is derived from an EMBL/GenBank/DDBJ whole genome shotgun (WGS) entry which is preliminary data.</text>
</comment>
<dbReference type="STRING" id="5627.A0A1C7MCU3"/>
<protein>
    <recommendedName>
        <fullName evidence="4">Condensin complex subunit 2</fullName>
    </recommendedName>
</protein>
<proteinExistence type="inferred from homology"/>
<dbReference type="InterPro" id="IPR022816">
    <property type="entry name" value="Condensin_barren_su2"/>
</dbReference>
<evidence type="ECO:0000256" key="6">
    <source>
        <dbReference type="ARBA" id="ARBA00022490"/>
    </source>
</evidence>
<keyword evidence="8" id="KW-0498">Mitosis</keyword>
<dbReference type="GO" id="GO:0051301">
    <property type="term" value="P:cell division"/>
    <property type="evidence" value="ECO:0007669"/>
    <property type="project" value="UniProtKB-KW"/>
</dbReference>
<keyword evidence="6" id="KW-0963">Cytoplasm</keyword>
<accession>A0A1C7MCU3</accession>
<keyword evidence="5" id="KW-0158">Chromosome</keyword>
<dbReference type="Pfam" id="PF05786">
    <property type="entry name" value="Cnd2"/>
    <property type="match status" value="1"/>
</dbReference>
<dbReference type="OrthoDB" id="362021at2759"/>
<evidence type="ECO:0000256" key="1">
    <source>
        <dbReference type="ARBA" id="ARBA00004286"/>
    </source>
</evidence>
<name>A0A1C7MCU3_GRIFR</name>
<evidence type="ECO:0000313" key="12">
    <source>
        <dbReference type="Proteomes" id="UP000092993"/>
    </source>
</evidence>
<sequence length="126" mass="13852">MDIDDGPAPAEDFFVGDQAVGDDFGGADFGGSDFAEVTTEGNNEGGGLMMDYFDQSFLKNWAGPEHWKLRKVVRRPEAADAAAAKPKREKKEAFKIDFLTPAEKGIKELSKELFAPVTRGRGLRFH</sequence>
<evidence type="ECO:0000256" key="10">
    <source>
        <dbReference type="ARBA" id="ARBA00023306"/>
    </source>
</evidence>
<dbReference type="PANTHER" id="PTHR13108:SF9">
    <property type="entry name" value="CONDENSIN COMPLEX SUBUNIT 2"/>
    <property type="match status" value="1"/>
</dbReference>
<keyword evidence="12" id="KW-1185">Reference proteome</keyword>
<evidence type="ECO:0000256" key="8">
    <source>
        <dbReference type="ARBA" id="ARBA00022776"/>
    </source>
</evidence>
<evidence type="ECO:0000256" key="3">
    <source>
        <dbReference type="ARBA" id="ARBA00009471"/>
    </source>
</evidence>
<evidence type="ECO:0000256" key="7">
    <source>
        <dbReference type="ARBA" id="ARBA00022618"/>
    </source>
</evidence>
<dbReference type="GO" id="GO:0005737">
    <property type="term" value="C:cytoplasm"/>
    <property type="evidence" value="ECO:0007669"/>
    <property type="project" value="UniProtKB-SubCell"/>
</dbReference>
<evidence type="ECO:0000256" key="9">
    <source>
        <dbReference type="ARBA" id="ARBA00023067"/>
    </source>
</evidence>
<dbReference type="GO" id="GO:0000796">
    <property type="term" value="C:condensin complex"/>
    <property type="evidence" value="ECO:0007669"/>
    <property type="project" value="InterPro"/>
</dbReference>
<dbReference type="AlphaFoldDB" id="A0A1C7MCU3"/>
<evidence type="ECO:0000256" key="5">
    <source>
        <dbReference type="ARBA" id="ARBA00022454"/>
    </source>
</evidence>
<organism evidence="11 12">
    <name type="scientific">Grifola frondosa</name>
    <name type="common">Maitake</name>
    <name type="synonym">Polyporus frondosus</name>
    <dbReference type="NCBI Taxonomy" id="5627"/>
    <lineage>
        <taxon>Eukaryota</taxon>
        <taxon>Fungi</taxon>
        <taxon>Dikarya</taxon>
        <taxon>Basidiomycota</taxon>
        <taxon>Agaricomycotina</taxon>
        <taxon>Agaricomycetes</taxon>
        <taxon>Polyporales</taxon>
        <taxon>Grifolaceae</taxon>
        <taxon>Grifola</taxon>
    </lineage>
</organism>
<comment type="similarity">
    <text evidence="3">Belongs to the CND2 (condensin subunit 2) family.</text>
</comment>
<keyword evidence="9" id="KW-0226">DNA condensation</keyword>
<keyword evidence="7" id="KW-0132">Cell division</keyword>
<dbReference type="Proteomes" id="UP000092993">
    <property type="component" value="Unassembled WGS sequence"/>
</dbReference>
<dbReference type="PANTHER" id="PTHR13108">
    <property type="entry name" value="CONDENSIN COMPLEX SUBUNIT 2"/>
    <property type="match status" value="1"/>
</dbReference>
<dbReference type="EMBL" id="LUGG01000006">
    <property type="protein sequence ID" value="OBZ74209.1"/>
    <property type="molecule type" value="Genomic_DNA"/>
</dbReference>
<dbReference type="GO" id="GO:0007076">
    <property type="term" value="P:mitotic chromosome condensation"/>
    <property type="evidence" value="ECO:0007669"/>
    <property type="project" value="InterPro"/>
</dbReference>
<dbReference type="GO" id="GO:0003682">
    <property type="term" value="F:chromatin binding"/>
    <property type="evidence" value="ECO:0007669"/>
    <property type="project" value="TreeGrafter"/>
</dbReference>
<keyword evidence="10" id="KW-0131">Cell cycle</keyword>
<reference evidence="11 12" key="1">
    <citation type="submission" date="2016-03" db="EMBL/GenBank/DDBJ databases">
        <title>Whole genome sequencing of Grifola frondosa 9006-11.</title>
        <authorList>
            <person name="Min B."/>
            <person name="Park H."/>
            <person name="Kim J.-G."/>
            <person name="Cho H."/>
            <person name="Oh Y.-L."/>
            <person name="Kong W.-S."/>
            <person name="Choi I.-G."/>
        </authorList>
    </citation>
    <scope>NUCLEOTIDE SEQUENCE [LARGE SCALE GENOMIC DNA]</scope>
    <source>
        <strain evidence="11 12">9006-11</strain>
    </source>
</reference>